<dbReference type="Pfam" id="PF00156">
    <property type="entry name" value="Pribosyltran"/>
    <property type="match status" value="1"/>
</dbReference>
<gene>
    <name evidence="4" type="ORF">GXN74_11090</name>
</gene>
<dbReference type="InterPro" id="IPR029057">
    <property type="entry name" value="PRTase-like"/>
</dbReference>
<proteinExistence type="inferred from homology"/>
<accession>A0A7X5HX79</accession>
<dbReference type="CDD" id="cd06223">
    <property type="entry name" value="PRTases_typeI"/>
    <property type="match status" value="1"/>
</dbReference>
<evidence type="ECO:0000259" key="3">
    <source>
        <dbReference type="Pfam" id="PF18912"/>
    </source>
</evidence>
<dbReference type="EMBL" id="JAAEEH010000033">
    <property type="protein sequence ID" value="NDL68287.1"/>
    <property type="molecule type" value="Genomic_DNA"/>
</dbReference>
<comment type="caution">
    <text evidence="4">The sequence shown here is derived from an EMBL/GenBank/DDBJ whole genome shotgun (WGS) entry which is preliminary data.</text>
</comment>
<dbReference type="AlphaFoldDB" id="A0A7X5HX79"/>
<dbReference type="InterPro" id="IPR051910">
    <property type="entry name" value="ComF/GntX_DNA_util-trans"/>
</dbReference>
<evidence type="ECO:0000313" key="4">
    <source>
        <dbReference type="EMBL" id="NDL68287.1"/>
    </source>
</evidence>
<evidence type="ECO:0000259" key="2">
    <source>
        <dbReference type="Pfam" id="PF00156"/>
    </source>
</evidence>
<protein>
    <submittedName>
        <fullName evidence="4">ComF family protein</fullName>
    </submittedName>
</protein>
<feature type="domain" description="Phosphoribosyltransferase" evidence="2">
    <location>
        <begin position="156"/>
        <end position="243"/>
    </location>
</feature>
<evidence type="ECO:0000313" key="5">
    <source>
        <dbReference type="Proteomes" id="UP000461585"/>
    </source>
</evidence>
<comment type="similarity">
    <text evidence="1">Belongs to the ComF/GntX family.</text>
</comment>
<name>A0A7X5HX79_9FIRM</name>
<dbReference type="RefSeq" id="WP_162371010.1">
    <property type="nucleotide sequence ID" value="NZ_JAAEEH010000033.1"/>
</dbReference>
<organism evidence="4 5">
    <name type="scientific">Anaerotalea alkaliphila</name>
    <dbReference type="NCBI Taxonomy" id="2662126"/>
    <lineage>
        <taxon>Bacteria</taxon>
        <taxon>Bacillati</taxon>
        <taxon>Bacillota</taxon>
        <taxon>Clostridia</taxon>
        <taxon>Eubacteriales</taxon>
        <taxon>Anaerotalea</taxon>
    </lineage>
</organism>
<dbReference type="Gene3D" id="3.40.50.2020">
    <property type="match status" value="1"/>
</dbReference>
<dbReference type="InterPro" id="IPR044005">
    <property type="entry name" value="DZR_2"/>
</dbReference>
<evidence type="ECO:0000256" key="1">
    <source>
        <dbReference type="ARBA" id="ARBA00008007"/>
    </source>
</evidence>
<dbReference type="InterPro" id="IPR000836">
    <property type="entry name" value="PRTase_dom"/>
</dbReference>
<feature type="domain" description="Double zinc ribbon" evidence="3">
    <location>
        <begin position="19"/>
        <end position="72"/>
    </location>
</feature>
<dbReference type="PANTHER" id="PTHR47505">
    <property type="entry name" value="DNA UTILIZATION PROTEIN YHGH"/>
    <property type="match status" value="1"/>
</dbReference>
<reference evidence="4 5" key="1">
    <citation type="submission" date="2020-01" db="EMBL/GenBank/DDBJ databases">
        <title>Anaeroalcalibacter tamaniensis gen. nov., sp. nov., moderately halophilic strictly anaerobic fermenter bacterium from mud volcano of Taman peninsula.</title>
        <authorList>
            <person name="Frolova A."/>
            <person name="Merkel A.Y."/>
            <person name="Slobodkin A.I."/>
        </authorList>
    </citation>
    <scope>NUCLEOTIDE SEQUENCE [LARGE SCALE GENOMIC DNA]</scope>
    <source>
        <strain evidence="4 5">F-3ap</strain>
    </source>
</reference>
<dbReference type="Pfam" id="PF18912">
    <property type="entry name" value="DZR_2"/>
    <property type="match status" value="1"/>
</dbReference>
<sequence>MEGLRRMAEAVGNAWKRTAYPRKCLVCDRLLEAGEKEYTCVDCRDSLPTLEGSLCRCCGKPLGGREELCHDCGRTPRSFRRGRSLWLYEGEAKRLIQILKFKDGLYTAPYLAERLCQVLEELCALEHLPLPDVLCPVPLHPSRERARGYNQAGILTGRMARRLSIPEARLLVRVRKTKPMKDLGDLERLANIQGAFALKKNQDVRGRNVLVVDDIFTTGATLDACAKVLMEAGAREVWILVLALGKGI</sequence>
<keyword evidence="5" id="KW-1185">Reference proteome</keyword>
<dbReference type="SUPFAM" id="SSF53271">
    <property type="entry name" value="PRTase-like"/>
    <property type="match status" value="1"/>
</dbReference>
<dbReference type="Proteomes" id="UP000461585">
    <property type="component" value="Unassembled WGS sequence"/>
</dbReference>
<dbReference type="PANTHER" id="PTHR47505:SF1">
    <property type="entry name" value="DNA UTILIZATION PROTEIN YHGH"/>
    <property type="match status" value="1"/>
</dbReference>